<dbReference type="Proteomes" id="UP001595191">
    <property type="component" value="Unassembled WGS sequence"/>
</dbReference>
<proteinExistence type="predicted"/>
<sequence length="2644" mass="283668">MRNFTITLSLLFLFSFYSLHSQTWKNVGSDEPNVPTLGPSYRQTSALNDSDVLYIAYADINNNSKGNVRKFDNGNWTYVGTPNFTDENCADFSLDFDSLGNVYLAYSCLNGVTVQKFNGSNWEIVGSSFVSQALGFSQIVLDSNDTPILVYRDYENDVRIKVRMFDGSNWLPVGDDNFSPPYATPHHIDINSDGYPIILANVNGPGVVVYSFDGNDWQIVGNEAVVVPSFAANIDMDLDANGMPYVLYSEIVFQDPVSNYQTYVKRFDGTEWVFAGTNPVVTGTTDTGVGLGQSSLYVGDSGIPHISFLDYNNEGKASILRLNANTWEPLGSLNVAENTSAWTSVLVDVSNVTYLTYMDKGPNNNAFNTIVQKFDPNDTSDAQPPIAVLEPLNERANVPLDQVFTVLFNEIVQSTDDNLIANIYEPSSTGGFITLADLSIANGGLSLTDDGNVSTLTITPLQPLPPNKSLRLAIKSGHFEDLAGNDWVGTSSDGFGFDWQFTTELGDTPCVSGDLDLEIVFDSFAEETSWRIINADGSAILAEASYTAAQSNTTITEQITGLPDGTYQFIIEDSFGDGICCGQGSGSYRVTKNGVVLFGGGQFANIQAFTFCIDSSIDSETPLITCPSDINAIAGASCSTSVTLTDPTASDNVSTNFTFVGIRSDERPLTDPFFVGETTIDWTATDEAGNVSESCRQLITVTGSGDCWFQVGQPFVGATENQLGAGVSINALGNRIAYVSPNTNGNGNVGVVTVLERSGDNWNVLGNSVSGGQFGRSRSGIDLNDAGDRLAVSQADGDVQVFQLLSDIWSPLGAEIPAAGVAFIQKVDFDASGNNLVIGYAGENNETGLAVVYQWAGNQWEQVGQNLTGSEFGDNFGRDVSLNAAGTRLAVGAYQVGKSGYSLPLAGGYVKVFELVDDNWQQLGTDLTADGNQDFFGISVALNDVGDQMVVGANAADYAKIFQFANGSWSQLGNTIGPVTPGPNTEQPGYQVDINGIGDIVLIGDFGQPTRIFQYNGAQWQLLGQPIYAQVGQDLAMNKEGDIIILGGPGYEGQKGKVAIYEYSGVLQTPETNITLSTEGILQITDVNGNIDDIFELSVNGTNLRIVNTSDSISISGDDVVQIDANTVEVPLANITGGITVDGAGGNNSIAIETPLQLLGSENGLFLNNLNVRVTGSGELDLNHLNVDNSVFDTNNLIINVGDAANFSNSSTLVGVGSIIGTVNIDGSSIIAPGASPGVLNTGDLVLENGSTLDAEVNGPLPGLEHDQVVVTGTVNINGATLNLLGGYANGDNDEIVLIDNDGIDAITGTFAELAEGTAVSFGAFSGTISYVGGDGNDITLNGVTASGPIDLIVTEIMYNPGGTDSGWEWIEVYNNGPDPIDFSSGFYFDDTNTQPSEANILSGLLEAGQSAILFDADDTSEQDFKDVWGDVYLIPVTAWPTLGNGSGDLITIWDTNGNIVQQVTYKNNEEGWPVDDGQSSIYLSNIESDNEDGNNWALSIDGEEGAYTSNTPRTDVGSPGLVPGTADDIEPPVITCPEPVVASTDEDACDANFPILEPTATDNISETFIFEAIRSDNLELTDPFPIGETTITWTATDEAGNTSESCEQLITIVDEEGPTVICPADISTISNNGSPLVLEVGTAGATDNCPAELQVNGTRSDNEPLNEPYPVGTTTIIWETMDVAGNVGQCTQTITVMFDASMENDITGFEIPNQVGEAQIDPLEKTITITMPFDTDVTALAPSNISVSAGATVSPEEGIAQDFSQPVSYTVTAEDQSEQQWSVSVMLQDEPFRPFITTWKTDNPGTSEDNQIMIPTFPGAFYDYTVDWGDGSFNEGVNGDITHTYETPGTYQVSISGEFPRIYFNNSGDKGKLIAVDQWGDIIWRSMERSFYSCINMDLKTLDVPNFSQVTDLSLMFGDCNNLIGNESIGQWDVSGITNMNSMFITAYQFNQDISTWNVGNVEDMGYMFASAISFNQDIGNWDVSSVSNMEYMFDSILFPGMQFNQNIGQWDVSKVQDMTGMFSLNESFNQNIGDWDVSNVSSMRTMFSGAKSFNQDLARWNVENVTNMHGMFSGASSFNQNLGNWKIAQVFSMGGMFKDIGLSIQNYDNTLNGWSTQQLQSGVAFDGGHSQYCLGEEARQKLIDDFGWTITDGGKNADCDTNCTSSNLALDRPSSQSSTYGTGEALYANDGNRAGTIPWGSSVDLQHTAVGEYQPWWQVELIELSQLLRIDIYNRTNGLESRLNNFYVLISDDPFAPGATLASLLEDPGITSVYFDGAAGLEESFPVDVNGRYVRVQLSGTGILHMAEVEVYGCPLGPDPCEEIQVAIDPVGPFLGTEGPQSLTASPLGGIWSGDVSAEGIFDPGQGIGFYSATYTYTEGTCTISASTEIIVNPADCISPNLALDRPSSQSSTYGTGEARYANDGNRAGTIPWGSSVDLQHTAVGEYQPWWQVELIELSQLLRIDIYNRTNGLESRLNNFYVLISDEPFTPGATLASLLDDPGITSVYFDGAADLEESFSVDVNGRYVRVQLAGTGILHMAEVEIYGCPLGSSGKNYVNGKSNEMELYPNPASNVVSVSFKTPIKYINVSIFDVTGRLVKTVPSTNLGDDLNVEELGTGIYFLQATDENGGVYQESLVIKKE</sequence>
<organism evidence="1 2">
    <name type="scientific">Meishania litoralis</name>
    <dbReference type="NCBI Taxonomy" id="3434685"/>
    <lineage>
        <taxon>Bacteria</taxon>
        <taxon>Pseudomonadati</taxon>
        <taxon>Bacteroidota</taxon>
        <taxon>Flavobacteriia</taxon>
        <taxon>Flavobacteriales</taxon>
        <taxon>Flavobacteriaceae</taxon>
        <taxon>Meishania</taxon>
    </lineage>
</organism>
<evidence type="ECO:0000313" key="1">
    <source>
        <dbReference type="EMBL" id="MFH6604507.1"/>
    </source>
</evidence>
<dbReference type="EMBL" id="JBHFPV010000002">
    <property type="protein sequence ID" value="MFH6604507.1"/>
    <property type="molecule type" value="Genomic_DNA"/>
</dbReference>
<reference evidence="1" key="1">
    <citation type="submission" date="2024-09" db="EMBL/GenBank/DDBJ databases">
        <authorList>
            <person name="Liu J."/>
        </authorList>
    </citation>
    <scope>NUCLEOTIDE SEQUENCE</scope>
    <source>
        <strain evidence="1">NBU2967</strain>
    </source>
</reference>
<gene>
    <name evidence="1" type="ORF">ACEZ3G_13535</name>
</gene>
<name>A0ACC7LLS0_9FLAO</name>
<keyword evidence="2" id="KW-1185">Reference proteome</keyword>
<accession>A0ACC7LLS0</accession>
<evidence type="ECO:0000313" key="2">
    <source>
        <dbReference type="Proteomes" id="UP001595191"/>
    </source>
</evidence>
<protein>
    <submittedName>
        <fullName evidence="1">BspA family leucine-rich repeat surface protein</fullName>
    </submittedName>
</protein>
<comment type="caution">
    <text evidence="1">The sequence shown here is derived from an EMBL/GenBank/DDBJ whole genome shotgun (WGS) entry which is preliminary data.</text>
</comment>